<reference evidence="2 3" key="1">
    <citation type="submission" date="2020-04" db="EMBL/GenBank/DDBJ databases">
        <authorList>
            <person name="De Canck E."/>
        </authorList>
    </citation>
    <scope>NUCLEOTIDE SEQUENCE [LARGE SCALE GENOMIC DNA]</scope>
    <source>
        <strain evidence="2 3">LMG 29739</strain>
    </source>
</reference>
<evidence type="ECO:0000313" key="2">
    <source>
        <dbReference type="EMBL" id="CAB3754480.1"/>
    </source>
</evidence>
<dbReference type="Gene3D" id="3.40.50.12370">
    <property type="match status" value="1"/>
</dbReference>
<dbReference type="SUPFAM" id="SSF52402">
    <property type="entry name" value="Adenine nucleotide alpha hydrolases-like"/>
    <property type="match status" value="1"/>
</dbReference>
<dbReference type="EMBL" id="CADIKF010000012">
    <property type="protein sequence ID" value="CAB3754480.1"/>
    <property type="molecule type" value="Genomic_DNA"/>
</dbReference>
<gene>
    <name evidence="2" type="ORF">LMG29739_01938</name>
</gene>
<protein>
    <recommendedName>
        <fullName evidence="1">UspA domain-containing protein</fullName>
    </recommendedName>
</protein>
<dbReference type="Proteomes" id="UP000494329">
    <property type="component" value="Unassembled WGS sequence"/>
</dbReference>
<proteinExistence type="predicted"/>
<sequence length="150" mass="16514">MRYVMAVYDGSEHSYSGVVLAAQLALRNGVRLHVLSVVPLPIVGLDIATDLAIAANVDSRGHLLEALQADLASRGQYAQMALKIGNPVDEIVRYATEFNVGQIVIGLTFKSWFDRWTTRLMLRRLIRLAPCTITVVKEEVAPRGRLALVS</sequence>
<feature type="domain" description="UspA" evidence="1">
    <location>
        <begin position="2"/>
        <end position="137"/>
    </location>
</feature>
<organism evidence="2 3">
    <name type="scientific">Paraburkholderia solisilvae</name>
    <dbReference type="NCBI Taxonomy" id="624376"/>
    <lineage>
        <taxon>Bacteria</taxon>
        <taxon>Pseudomonadati</taxon>
        <taxon>Pseudomonadota</taxon>
        <taxon>Betaproteobacteria</taxon>
        <taxon>Burkholderiales</taxon>
        <taxon>Burkholderiaceae</taxon>
        <taxon>Paraburkholderia</taxon>
    </lineage>
</organism>
<dbReference type="Pfam" id="PF00582">
    <property type="entry name" value="Usp"/>
    <property type="match status" value="1"/>
</dbReference>
<dbReference type="AlphaFoldDB" id="A0A6J5DJN2"/>
<evidence type="ECO:0000259" key="1">
    <source>
        <dbReference type="Pfam" id="PF00582"/>
    </source>
</evidence>
<dbReference type="InterPro" id="IPR006016">
    <property type="entry name" value="UspA"/>
</dbReference>
<name>A0A6J5DJN2_9BURK</name>
<dbReference type="CDD" id="cd00293">
    <property type="entry name" value="USP-like"/>
    <property type="match status" value="1"/>
</dbReference>
<evidence type="ECO:0000313" key="3">
    <source>
        <dbReference type="Proteomes" id="UP000494329"/>
    </source>
</evidence>
<accession>A0A6J5DJN2</accession>
<keyword evidence="3" id="KW-1185">Reference proteome</keyword>